<protein>
    <submittedName>
        <fullName evidence="2">Uncharacterized protein</fullName>
    </submittedName>
</protein>
<dbReference type="EMBL" id="CACTIH010007510">
    <property type="protein sequence ID" value="CAA3014880.1"/>
    <property type="molecule type" value="Genomic_DNA"/>
</dbReference>
<proteinExistence type="predicted"/>
<name>A0A8S0UBD4_OLEEU</name>
<sequence length="162" mass="17278">MELGKMNEGLLALVKMIKGRSLETSDLTGEGSGTKSVNTVENPTELEPFASGKAAENSFEGLQSFCYWVSILLEEFVGLCVEEEPTNFDFSKEISGSDGNKTSSPGSSKSSLPVALDDLPVTVIHGLIMISPGNCGGSVMGKNILQIYCKNMVAMPRSSFIE</sequence>
<evidence type="ECO:0000256" key="1">
    <source>
        <dbReference type="SAM" id="MobiDB-lite"/>
    </source>
</evidence>
<dbReference type="AlphaFoldDB" id="A0A8S0UBD4"/>
<feature type="region of interest" description="Disordered" evidence="1">
    <location>
        <begin position="91"/>
        <end position="111"/>
    </location>
</feature>
<comment type="caution">
    <text evidence="2">The sequence shown here is derived from an EMBL/GenBank/DDBJ whole genome shotgun (WGS) entry which is preliminary data.</text>
</comment>
<evidence type="ECO:0000313" key="2">
    <source>
        <dbReference type="EMBL" id="CAA3014880.1"/>
    </source>
</evidence>
<dbReference type="Gramene" id="OE9A064213T1">
    <property type="protein sequence ID" value="OE9A064213C1"/>
    <property type="gene ID" value="OE9A064213"/>
</dbReference>
<keyword evidence="3" id="KW-1185">Reference proteome</keyword>
<organism evidence="2 3">
    <name type="scientific">Olea europaea subsp. europaea</name>
    <dbReference type="NCBI Taxonomy" id="158383"/>
    <lineage>
        <taxon>Eukaryota</taxon>
        <taxon>Viridiplantae</taxon>
        <taxon>Streptophyta</taxon>
        <taxon>Embryophyta</taxon>
        <taxon>Tracheophyta</taxon>
        <taxon>Spermatophyta</taxon>
        <taxon>Magnoliopsida</taxon>
        <taxon>eudicotyledons</taxon>
        <taxon>Gunneridae</taxon>
        <taxon>Pentapetalae</taxon>
        <taxon>asterids</taxon>
        <taxon>lamiids</taxon>
        <taxon>Lamiales</taxon>
        <taxon>Oleaceae</taxon>
        <taxon>Oleeae</taxon>
        <taxon>Olea</taxon>
    </lineage>
</organism>
<evidence type="ECO:0000313" key="3">
    <source>
        <dbReference type="Proteomes" id="UP000594638"/>
    </source>
</evidence>
<dbReference type="OrthoDB" id="118550at2759"/>
<accession>A0A8S0UBD4</accession>
<dbReference type="Proteomes" id="UP000594638">
    <property type="component" value="Unassembled WGS sequence"/>
</dbReference>
<gene>
    <name evidence="2" type="ORF">OLEA9_A064213</name>
</gene>
<reference evidence="2 3" key="1">
    <citation type="submission" date="2019-12" db="EMBL/GenBank/DDBJ databases">
        <authorList>
            <person name="Alioto T."/>
            <person name="Alioto T."/>
            <person name="Gomez Garrido J."/>
        </authorList>
    </citation>
    <scope>NUCLEOTIDE SEQUENCE [LARGE SCALE GENOMIC DNA]</scope>
</reference>